<dbReference type="Proteomes" id="UP001239085">
    <property type="component" value="Unassembled WGS sequence"/>
</dbReference>
<proteinExistence type="predicted"/>
<keyword evidence="2" id="KW-0812">Transmembrane</keyword>
<keyword evidence="2" id="KW-0472">Membrane</keyword>
<evidence type="ECO:0000313" key="4">
    <source>
        <dbReference type="Proteomes" id="UP001239085"/>
    </source>
</evidence>
<feature type="region of interest" description="Disordered" evidence="1">
    <location>
        <begin position="499"/>
        <end position="537"/>
    </location>
</feature>
<protein>
    <submittedName>
        <fullName evidence="3">Uncharacterized protein</fullName>
    </submittedName>
</protein>
<feature type="transmembrane region" description="Helical" evidence="2">
    <location>
        <begin position="551"/>
        <end position="571"/>
    </location>
</feature>
<sequence>MTETSDAGARSLRRVVAGALGFGVVAASILVASPTLAAVGGDIATVTTVKIAGDLQLHSIRYDLREDEEPAPPGPNVEPGPASTTSSATWSLGTTDGSLHSEMIAQIVDFDRTTDYWIKAFAYIQEDGLIYGSDCQIFLGDPATGSPPLGEDNSPYRCWSPGHDNTPGEQPRRLFSETFTITSLNWAAARGAIMPQGTVKLGDGYLESPSTRFIVDKRWYPSDPSEQTPYVTIEPGATLNFAAFRRNGESDANAEGLFSYRIYDGGVPTRFWVSGMASNWRGVEFNWDYNCDVYDGDPLAGALIVKGSPYVCDMSTTKIDGNADYRVDFTVHVAPITTLGPLEARDYITAGCSHPSDACYFVPTSDEAIIEPGTVLGASYANTGSEMAPYSFRYASNRSTTHSFNVSVAAEVNVLDVFKASIKLAYGYQVTNETARIWTATMNVPPQQVGWFEFAPAYRKMSGDFLFEVDGTWYRVTGGTFTVPDDRFHGQLASKFADIGSGPGDEVGAEPPTTPAPLDPTRPVTGHSATKAETAGALAATGTDADLTGTMLWVAVTTTLAGAALLTTRIARRRSGR</sequence>
<keyword evidence="2" id="KW-1133">Transmembrane helix</keyword>
<reference evidence="3 4" key="1">
    <citation type="submission" date="2023-07" db="EMBL/GenBank/DDBJ databases">
        <title>Comparative genomics of wheat-associated soil bacteria to identify genetic determinants of phenazine resistance.</title>
        <authorList>
            <person name="Mouncey N."/>
        </authorList>
    </citation>
    <scope>NUCLEOTIDE SEQUENCE [LARGE SCALE GENOMIC DNA]</scope>
    <source>
        <strain evidence="3 4">W2I7</strain>
    </source>
</reference>
<comment type="caution">
    <text evidence="3">The sequence shown here is derived from an EMBL/GenBank/DDBJ whole genome shotgun (WGS) entry which is preliminary data.</text>
</comment>
<feature type="compositionally biased region" description="Polar residues" evidence="1">
    <location>
        <begin position="83"/>
        <end position="92"/>
    </location>
</feature>
<dbReference type="RefSeq" id="WP_307360245.1">
    <property type="nucleotide sequence ID" value="NZ_JAUSXK010000001.1"/>
</dbReference>
<evidence type="ECO:0000256" key="2">
    <source>
        <dbReference type="SAM" id="Phobius"/>
    </source>
</evidence>
<accession>A0ABU0P825</accession>
<evidence type="ECO:0000313" key="3">
    <source>
        <dbReference type="EMBL" id="MDQ0643463.1"/>
    </source>
</evidence>
<feature type="region of interest" description="Disordered" evidence="1">
    <location>
        <begin position="66"/>
        <end position="92"/>
    </location>
</feature>
<dbReference type="EMBL" id="JAUSXK010000001">
    <property type="protein sequence ID" value="MDQ0643463.1"/>
    <property type="molecule type" value="Genomic_DNA"/>
</dbReference>
<name>A0ABU0P825_9MICO</name>
<organism evidence="3 4">
    <name type="scientific">Microbacterium murale</name>
    <dbReference type="NCBI Taxonomy" id="1081040"/>
    <lineage>
        <taxon>Bacteria</taxon>
        <taxon>Bacillati</taxon>
        <taxon>Actinomycetota</taxon>
        <taxon>Actinomycetes</taxon>
        <taxon>Micrococcales</taxon>
        <taxon>Microbacteriaceae</taxon>
        <taxon>Microbacterium</taxon>
    </lineage>
</organism>
<evidence type="ECO:0000256" key="1">
    <source>
        <dbReference type="SAM" id="MobiDB-lite"/>
    </source>
</evidence>
<keyword evidence="4" id="KW-1185">Reference proteome</keyword>
<gene>
    <name evidence="3" type="ORF">QFZ46_001623</name>
</gene>